<dbReference type="GO" id="GO:0046540">
    <property type="term" value="C:U4/U6 x U5 tri-snRNP complex"/>
    <property type="evidence" value="ECO:0007669"/>
    <property type="project" value="TreeGrafter"/>
</dbReference>
<accession>A0A1G4MDM9</accession>
<evidence type="ECO:0000313" key="8">
    <source>
        <dbReference type="Proteomes" id="UP000190831"/>
    </source>
</evidence>
<name>A0A1G4MDM9_LACFM</name>
<dbReference type="PROSITE" id="PS00028">
    <property type="entry name" value="ZINC_FINGER_C2H2_1"/>
    <property type="match status" value="1"/>
</dbReference>
<dbReference type="Proteomes" id="UP000190831">
    <property type="component" value="Chromosome E"/>
</dbReference>
<dbReference type="InterPro" id="IPR003604">
    <property type="entry name" value="Matrin/U1-like-C_Znf_C2H2"/>
</dbReference>
<dbReference type="STRING" id="4955.A0A1G4MDM9"/>
<dbReference type="GO" id="GO:0008270">
    <property type="term" value="F:zinc ion binding"/>
    <property type="evidence" value="ECO:0007669"/>
    <property type="project" value="UniProtKB-KW"/>
</dbReference>
<gene>
    <name evidence="7" type="ORF">LAFE_0E09208G</name>
</gene>
<keyword evidence="3" id="KW-0862">Zinc</keyword>
<keyword evidence="1" id="KW-0479">Metal-binding</keyword>
<dbReference type="Pfam" id="PF12171">
    <property type="entry name" value="zf-C2H2_jaz"/>
    <property type="match status" value="1"/>
</dbReference>
<keyword evidence="4" id="KW-0539">Nucleus</keyword>
<feature type="region of interest" description="Disordered" evidence="5">
    <location>
        <begin position="155"/>
        <end position="181"/>
    </location>
</feature>
<dbReference type="OMA" id="HKIHQIK"/>
<dbReference type="PANTHER" id="PTHR45986:SF1">
    <property type="entry name" value="ZINC FINGER MATRIN-TYPE PROTEIN 2"/>
    <property type="match status" value="1"/>
</dbReference>
<evidence type="ECO:0000256" key="4">
    <source>
        <dbReference type="ARBA" id="ARBA00023242"/>
    </source>
</evidence>
<dbReference type="OrthoDB" id="30343at2759"/>
<sequence length="192" mass="22117">MSNFGRKTWNREEYAQLEREGKGNQASTLDSLSEQQLETLKAKFSDHNALIKNAMLDSNKRTLTTGLNAYKAGRQYGFYCDICDMTFKDTLQYVNHLNHKIHQIKFDQVFDEPLILDTRDNDELTTQEFEQSYAESLKVFLKVQNISDKAPKKRINRTKDGNEVQLSSHSHTEPPNELNEVMGFVGFGSTKK</sequence>
<dbReference type="InterPro" id="IPR022755">
    <property type="entry name" value="Znf_C2H2_jaz"/>
</dbReference>
<evidence type="ECO:0000259" key="6">
    <source>
        <dbReference type="PROSITE" id="PS00028"/>
    </source>
</evidence>
<dbReference type="InterPro" id="IPR013087">
    <property type="entry name" value="Znf_C2H2_type"/>
</dbReference>
<reference evidence="8" key="1">
    <citation type="submission" date="2016-03" db="EMBL/GenBank/DDBJ databases">
        <authorList>
            <person name="Devillers H."/>
        </authorList>
    </citation>
    <scope>NUCLEOTIDE SEQUENCE [LARGE SCALE GENOMIC DNA]</scope>
</reference>
<proteinExistence type="predicted"/>
<evidence type="ECO:0000256" key="5">
    <source>
        <dbReference type="SAM" id="MobiDB-lite"/>
    </source>
</evidence>
<dbReference type="GO" id="GO:0005681">
    <property type="term" value="C:spliceosomal complex"/>
    <property type="evidence" value="ECO:0007669"/>
    <property type="project" value="InterPro"/>
</dbReference>
<evidence type="ECO:0000256" key="1">
    <source>
        <dbReference type="ARBA" id="ARBA00022723"/>
    </source>
</evidence>
<protein>
    <submittedName>
        <fullName evidence="7">LAFE_0E09208g1_1</fullName>
    </submittedName>
</protein>
<keyword evidence="2" id="KW-0863">Zinc-finger</keyword>
<evidence type="ECO:0000256" key="3">
    <source>
        <dbReference type="ARBA" id="ARBA00022833"/>
    </source>
</evidence>
<dbReference type="InterPro" id="IPR036236">
    <property type="entry name" value="Znf_C2H2_sf"/>
</dbReference>
<dbReference type="AlphaFoldDB" id="A0A1G4MDM9"/>
<dbReference type="GO" id="GO:0000398">
    <property type="term" value="P:mRNA splicing, via spliceosome"/>
    <property type="evidence" value="ECO:0007669"/>
    <property type="project" value="InterPro"/>
</dbReference>
<evidence type="ECO:0000256" key="2">
    <source>
        <dbReference type="ARBA" id="ARBA00022771"/>
    </source>
</evidence>
<organism evidence="7 8">
    <name type="scientific">Lachancea fermentati</name>
    <name type="common">Zygosaccharomyces fermentati</name>
    <dbReference type="NCBI Taxonomy" id="4955"/>
    <lineage>
        <taxon>Eukaryota</taxon>
        <taxon>Fungi</taxon>
        <taxon>Dikarya</taxon>
        <taxon>Ascomycota</taxon>
        <taxon>Saccharomycotina</taxon>
        <taxon>Saccharomycetes</taxon>
        <taxon>Saccharomycetales</taxon>
        <taxon>Saccharomycetaceae</taxon>
        <taxon>Lachancea</taxon>
    </lineage>
</organism>
<dbReference type="SMART" id="SM00451">
    <property type="entry name" value="ZnF_U1"/>
    <property type="match status" value="1"/>
</dbReference>
<evidence type="ECO:0000313" key="7">
    <source>
        <dbReference type="EMBL" id="SCW01875.1"/>
    </source>
</evidence>
<dbReference type="EMBL" id="LT598488">
    <property type="protein sequence ID" value="SCW01875.1"/>
    <property type="molecule type" value="Genomic_DNA"/>
</dbReference>
<keyword evidence="8" id="KW-1185">Reference proteome</keyword>
<feature type="domain" description="C2H2-type" evidence="6">
    <location>
        <begin position="80"/>
        <end position="102"/>
    </location>
</feature>
<dbReference type="GO" id="GO:0003676">
    <property type="term" value="F:nucleic acid binding"/>
    <property type="evidence" value="ECO:0007669"/>
    <property type="project" value="InterPro"/>
</dbReference>
<dbReference type="InterPro" id="IPR040107">
    <property type="entry name" value="Snu23"/>
</dbReference>
<dbReference type="PANTHER" id="PTHR45986">
    <property type="entry name" value="ZINC FINGER MATRIN-TYPE PROTEIN 2"/>
    <property type="match status" value="1"/>
</dbReference>
<dbReference type="SUPFAM" id="SSF57667">
    <property type="entry name" value="beta-beta-alpha zinc fingers"/>
    <property type="match status" value="1"/>
</dbReference>